<keyword evidence="8" id="KW-1185">Reference proteome</keyword>
<keyword evidence="3 5" id="KW-1133">Transmembrane helix</keyword>
<dbReference type="PANTHER" id="PTHR13325:SF3">
    <property type="entry name" value="MEMBRANE-BOUND TRANSCRIPTION FACTOR SITE-2 PROTEASE"/>
    <property type="match status" value="1"/>
</dbReference>
<feature type="transmembrane region" description="Helical" evidence="5">
    <location>
        <begin position="529"/>
        <end position="546"/>
    </location>
</feature>
<evidence type="ECO:0000313" key="7">
    <source>
        <dbReference type="EMBL" id="UYP46378.1"/>
    </source>
</evidence>
<feature type="transmembrane region" description="Helical" evidence="5">
    <location>
        <begin position="12"/>
        <end position="32"/>
    </location>
</feature>
<feature type="transmembrane region" description="Helical" evidence="5">
    <location>
        <begin position="114"/>
        <end position="136"/>
    </location>
</feature>
<gene>
    <name evidence="7" type="ORF">NEF87_002663</name>
</gene>
<feature type="transmembrane region" description="Helical" evidence="5">
    <location>
        <begin position="493"/>
        <end position="509"/>
    </location>
</feature>
<reference evidence="7" key="1">
    <citation type="submission" date="2022-09" db="EMBL/GenBank/DDBJ databases">
        <title>Actin cytoskeleton and complex cell architecture in an #Asgard archaeon.</title>
        <authorList>
            <person name="Ponce Toledo R.I."/>
            <person name="Schleper C."/>
            <person name="Rodrigues Oliveira T."/>
            <person name="Wollweber F."/>
            <person name="Xu J."/>
            <person name="Rittmann S."/>
            <person name="Klingl A."/>
            <person name="Pilhofer M."/>
        </authorList>
    </citation>
    <scope>NUCLEOTIDE SEQUENCE</scope>
    <source>
        <strain evidence="7">B-35</strain>
    </source>
</reference>
<dbReference type="PANTHER" id="PTHR13325">
    <property type="entry name" value="PROTEASE M50 MEMBRANE-BOUND TRANSCRIPTION FACTOR SITE 2 PROTEASE"/>
    <property type="match status" value="1"/>
</dbReference>
<dbReference type="EMBL" id="CP104013">
    <property type="protein sequence ID" value="UYP46378.1"/>
    <property type="molecule type" value="Genomic_DNA"/>
</dbReference>
<feature type="domain" description="Peptidase M50" evidence="6">
    <location>
        <begin position="128"/>
        <end position="567"/>
    </location>
</feature>
<proteinExistence type="predicted"/>
<dbReference type="InterPro" id="IPR001193">
    <property type="entry name" value="MBTPS2"/>
</dbReference>
<evidence type="ECO:0000256" key="4">
    <source>
        <dbReference type="ARBA" id="ARBA00023136"/>
    </source>
</evidence>
<dbReference type="InterPro" id="IPR008915">
    <property type="entry name" value="Peptidase_M50"/>
</dbReference>
<evidence type="ECO:0000256" key="3">
    <source>
        <dbReference type="ARBA" id="ARBA00022989"/>
    </source>
</evidence>
<comment type="subcellular location">
    <subcellularLocation>
        <location evidence="1">Endomembrane system</location>
        <topology evidence="1">Multi-pass membrane protein</topology>
    </subcellularLocation>
</comment>
<feature type="transmembrane region" description="Helical" evidence="5">
    <location>
        <begin position="194"/>
        <end position="213"/>
    </location>
</feature>
<feature type="transmembrane region" description="Helical" evidence="5">
    <location>
        <begin position="157"/>
        <end position="174"/>
    </location>
</feature>
<keyword evidence="2 5" id="KW-0812">Transmembrane</keyword>
<protein>
    <recommendedName>
        <fullName evidence="6">Peptidase M50 domain-containing protein</fullName>
    </recommendedName>
</protein>
<evidence type="ECO:0000256" key="1">
    <source>
        <dbReference type="ARBA" id="ARBA00004127"/>
    </source>
</evidence>
<evidence type="ECO:0000256" key="2">
    <source>
        <dbReference type="ARBA" id="ARBA00022692"/>
    </source>
</evidence>
<organism evidence="7 8">
    <name type="scientific">Candidatus Lokiarchaeum ossiferum</name>
    <dbReference type="NCBI Taxonomy" id="2951803"/>
    <lineage>
        <taxon>Archaea</taxon>
        <taxon>Promethearchaeati</taxon>
        <taxon>Promethearchaeota</taxon>
        <taxon>Promethearchaeia</taxon>
        <taxon>Promethearchaeales</taxon>
        <taxon>Promethearchaeaceae</taxon>
        <taxon>Candidatus Lokiarchaeum</taxon>
    </lineage>
</organism>
<dbReference type="Proteomes" id="UP001208689">
    <property type="component" value="Chromosome"/>
</dbReference>
<evidence type="ECO:0000313" key="8">
    <source>
        <dbReference type="Proteomes" id="UP001208689"/>
    </source>
</evidence>
<accession>A0ABY6HS86</accession>
<name>A0ABY6HS86_9ARCH</name>
<sequence>MGFDILGFIVEVIRNPLFIISIVFWAIAFVLVKFLGKKKENASIFFPFLALFRFRFFNKLFKKIAQKNRKLWRAWWNIGVIVSFLLMCYALYFFVSNFFHLIIDPQPENAIMPLIPGVTISLPQFQVLILPILLTMTVHEFSHAIAAENDDVNVKSAGIMGAGLFFIILYGAFVEVDEFQLYSRTFSSKTRLRVAAAGVWTNVVWAGLAFLLISSFPQIMNLSYESASFQVTAVVPAQMGGFNEENLEVGDIVYKINGTTVDSNNAASLTDILSNRTALQVSAEDVLLLTCYNAENRSFYDKEVVLGFRPFIGFDYQFYNNTAINITSINPSLNGGNNEGLIPVNTIITKIGNNTLNNASGITLENILIQRKPNYKLNLTSNTNEIYEINVNYFPAAPGAHVFHDIYTGLNLSKVDNFSLNVTNVFKNVTESGNNEGNIPERVIIKKINGISLNLTEYSFKEFVKTFINPEVGDILIFTDNEGQNYSINTSEIPVIPVFIGLTSETYWIPKNGIGRLFGGLFPIELYTFLYYTFLIMFSLAIFNLLPTTIFDGGRLVKEIINLIFGTKDYNLNARKRLHYEYSEKDQKQHLMTQGIHHVIGVRELIPLNDEENKKDINLEDESTFELRELEYQPHDTSTDGFIDTIEIKSYKDLKNKSLIEVEIEYEQDLKEPIKKKVYKSISWAIGIILLASLAISTIKFNKTLFWL</sequence>
<feature type="transmembrane region" description="Helical" evidence="5">
    <location>
        <begin position="74"/>
        <end position="94"/>
    </location>
</feature>
<dbReference type="Pfam" id="PF02163">
    <property type="entry name" value="Peptidase_M50"/>
    <property type="match status" value="1"/>
</dbReference>
<keyword evidence="4 5" id="KW-0472">Membrane</keyword>
<feature type="transmembrane region" description="Helical" evidence="5">
    <location>
        <begin position="681"/>
        <end position="699"/>
    </location>
</feature>
<evidence type="ECO:0000256" key="5">
    <source>
        <dbReference type="SAM" id="Phobius"/>
    </source>
</evidence>
<evidence type="ECO:0000259" key="6">
    <source>
        <dbReference type="Pfam" id="PF02163"/>
    </source>
</evidence>